<dbReference type="EMBL" id="JAUUTY010000003">
    <property type="protein sequence ID" value="KAK1661730.1"/>
    <property type="molecule type" value="Genomic_DNA"/>
</dbReference>
<name>A0AAD8SPR7_LOLMU</name>
<feature type="domain" description="DUF3615" evidence="2">
    <location>
        <begin position="286"/>
        <end position="380"/>
    </location>
</feature>
<gene>
    <name evidence="3" type="ORF">QYE76_049889</name>
</gene>
<dbReference type="Pfam" id="PF12274">
    <property type="entry name" value="DUF3615"/>
    <property type="match status" value="1"/>
</dbReference>
<accession>A0AAD8SPR7</accession>
<evidence type="ECO:0000256" key="1">
    <source>
        <dbReference type="SAM" id="MobiDB-lite"/>
    </source>
</evidence>
<sequence length="442" mass="49431">MPIHPLPLPLGTETLIPMPISPPAPFGLLGPLSIIAGNGNRDFDKLPAHIMVPVDSERAVLVSIDERGKYMVSDPYARIPGIIGGQVMATTIYGEGPLVFVHLADGRYCGNTYPFSAARVRSIEQIVKAVCAGLSPSFLHGHEEDAPLQQPAASSSKGLLHAATLDATSSICPQAEALTLPGTPIFARVQLDWGMEFYIRPGHGGSFHTYPDVGGPFQTIEQADKAIDKYLHGRRHPKMCMEQAGVSLREMGIRRCLFWPDGTMKKRTKSYIFQKGHEHMCRLVRAVVDQYNEYHKLGEDRKYELKDVTEQQSFHEDEDWYRHLNITASSEGFDKQFFVELKNTRQEGLRHAEWVVSCFSMVDSNDNGYCKGCPNDVKHPNKADAYSGGHVGPEEILEDPDPWSDSDEDETSRERRIRRKYDVPRKPFVYPACATPKPGHVM</sequence>
<proteinExistence type="predicted"/>
<protein>
    <recommendedName>
        <fullName evidence="2">DUF3615 domain-containing protein</fullName>
    </recommendedName>
</protein>
<evidence type="ECO:0000313" key="3">
    <source>
        <dbReference type="EMBL" id="KAK1661730.1"/>
    </source>
</evidence>
<reference evidence="3" key="1">
    <citation type="submission" date="2023-07" db="EMBL/GenBank/DDBJ databases">
        <title>A chromosome-level genome assembly of Lolium multiflorum.</title>
        <authorList>
            <person name="Chen Y."/>
            <person name="Copetti D."/>
            <person name="Kolliker R."/>
            <person name="Studer B."/>
        </authorList>
    </citation>
    <scope>NUCLEOTIDE SEQUENCE</scope>
    <source>
        <strain evidence="3">02402/16</strain>
        <tissue evidence="3">Leaf</tissue>
    </source>
</reference>
<evidence type="ECO:0000313" key="4">
    <source>
        <dbReference type="Proteomes" id="UP001231189"/>
    </source>
</evidence>
<dbReference type="AlphaFoldDB" id="A0AAD8SPR7"/>
<dbReference type="PANTHER" id="PTHR33326">
    <property type="entry name" value="OS05G0543800 PROTEIN"/>
    <property type="match status" value="1"/>
</dbReference>
<evidence type="ECO:0000259" key="2">
    <source>
        <dbReference type="Pfam" id="PF12274"/>
    </source>
</evidence>
<organism evidence="3 4">
    <name type="scientific">Lolium multiflorum</name>
    <name type="common">Italian ryegrass</name>
    <name type="synonym">Lolium perenne subsp. multiflorum</name>
    <dbReference type="NCBI Taxonomy" id="4521"/>
    <lineage>
        <taxon>Eukaryota</taxon>
        <taxon>Viridiplantae</taxon>
        <taxon>Streptophyta</taxon>
        <taxon>Embryophyta</taxon>
        <taxon>Tracheophyta</taxon>
        <taxon>Spermatophyta</taxon>
        <taxon>Magnoliopsida</taxon>
        <taxon>Liliopsida</taxon>
        <taxon>Poales</taxon>
        <taxon>Poaceae</taxon>
        <taxon>BOP clade</taxon>
        <taxon>Pooideae</taxon>
        <taxon>Poodae</taxon>
        <taxon>Poeae</taxon>
        <taxon>Poeae Chloroplast Group 2 (Poeae type)</taxon>
        <taxon>Loliodinae</taxon>
        <taxon>Loliinae</taxon>
        <taxon>Lolium</taxon>
    </lineage>
</organism>
<dbReference type="PANTHER" id="PTHR33326:SF35">
    <property type="match status" value="1"/>
</dbReference>
<comment type="caution">
    <text evidence="3">The sequence shown here is derived from an EMBL/GenBank/DDBJ whole genome shotgun (WGS) entry which is preliminary data.</text>
</comment>
<keyword evidence="4" id="KW-1185">Reference proteome</keyword>
<feature type="region of interest" description="Disordered" evidence="1">
    <location>
        <begin position="384"/>
        <end position="419"/>
    </location>
</feature>
<dbReference type="Proteomes" id="UP001231189">
    <property type="component" value="Unassembled WGS sequence"/>
</dbReference>
<feature type="compositionally biased region" description="Acidic residues" evidence="1">
    <location>
        <begin position="395"/>
        <end position="411"/>
    </location>
</feature>
<dbReference type="InterPro" id="IPR022059">
    <property type="entry name" value="DUF3615"/>
</dbReference>